<keyword evidence="4 7" id="KW-0812">Transmembrane</keyword>
<dbReference type="Gene3D" id="1.10.3720.10">
    <property type="entry name" value="MetI-like"/>
    <property type="match status" value="1"/>
</dbReference>
<dbReference type="SUPFAM" id="SSF161098">
    <property type="entry name" value="MetI-like"/>
    <property type="match status" value="1"/>
</dbReference>
<protein>
    <submittedName>
        <fullName evidence="9">Sugar ABC transporter permease</fullName>
    </submittedName>
</protein>
<dbReference type="OrthoDB" id="9805778at2"/>
<feature type="transmembrane region" description="Helical" evidence="7">
    <location>
        <begin position="162"/>
        <end position="185"/>
    </location>
</feature>
<proteinExistence type="inferred from homology"/>
<evidence type="ECO:0000256" key="6">
    <source>
        <dbReference type="ARBA" id="ARBA00023136"/>
    </source>
</evidence>
<evidence type="ECO:0000256" key="5">
    <source>
        <dbReference type="ARBA" id="ARBA00022989"/>
    </source>
</evidence>
<name>K2NY75_9HYPH</name>
<dbReference type="Proteomes" id="UP000007374">
    <property type="component" value="Unassembled WGS sequence"/>
</dbReference>
<evidence type="ECO:0000256" key="3">
    <source>
        <dbReference type="ARBA" id="ARBA00022475"/>
    </source>
</evidence>
<dbReference type="Pfam" id="PF00528">
    <property type="entry name" value="BPD_transp_1"/>
    <property type="match status" value="1"/>
</dbReference>
<dbReference type="PROSITE" id="PS50928">
    <property type="entry name" value="ABC_TM1"/>
    <property type="match status" value="1"/>
</dbReference>
<evidence type="ECO:0000313" key="10">
    <source>
        <dbReference type="Proteomes" id="UP000007374"/>
    </source>
</evidence>
<dbReference type="EMBL" id="AMSI01000001">
    <property type="protein sequence ID" value="EKF44165.1"/>
    <property type="molecule type" value="Genomic_DNA"/>
</dbReference>
<dbReference type="STRING" id="721133.SAMN05216176_10289"/>
<keyword evidence="5 7" id="KW-1133">Transmembrane helix</keyword>
<dbReference type="eggNOG" id="COG1175">
    <property type="taxonomic scope" value="Bacteria"/>
</dbReference>
<dbReference type="PATRIC" id="fig|1231190.3.peg.97"/>
<keyword evidence="10" id="KW-1185">Reference proteome</keyword>
<comment type="subcellular location">
    <subcellularLocation>
        <location evidence="1 7">Cell membrane</location>
        <topology evidence="1 7">Multi-pass membrane protein</topology>
    </subcellularLocation>
</comment>
<evidence type="ECO:0000256" key="7">
    <source>
        <dbReference type="RuleBase" id="RU363032"/>
    </source>
</evidence>
<evidence type="ECO:0000313" key="9">
    <source>
        <dbReference type="EMBL" id="EKF44165.1"/>
    </source>
</evidence>
<feature type="transmembrane region" description="Helical" evidence="7">
    <location>
        <begin position="267"/>
        <end position="291"/>
    </location>
</feature>
<dbReference type="AlphaFoldDB" id="K2NY75"/>
<evidence type="ECO:0000256" key="1">
    <source>
        <dbReference type="ARBA" id="ARBA00004651"/>
    </source>
</evidence>
<gene>
    <name evidence="9" type="ORF">NA8A_00445</name>
</gene>
<keyword evidence="2 7" id="KW-0813">Transport</keyword>
<keyword evidence="6 7" id="KW-0472">Membrane</keyword>
<dbReference type="InterPro" id="IPR000515">
    <property type="entry name" value="MetI-like"/>
</dbReference>
<comment type="caution">
    <text evidence="9">The sequence shown here is derived from an EMBL/GenBank/DDBJ whole genome shotgun (WGS) entry which is preliminary data.</text>
</comment>
<feature type="transmembrane region" description="Helical" evidence="7">
    <location>
        <begin position="111"/>
        <end position="131"/>
    </location>
</feature>
<dbReference type="PANTHER" id="PTHR43005">
    <property type="entry name" value="BLR7065 PROTEIN"/>
    <property type="match status" value="1"/>
</dbReference>
<feature type="transmembrane region" description="Helical" evidence="7">
    <location>
        <begin position="79"/>
        <end position="99"/>
    </location>
</feature>
<dbReference type="GO" id="GO:0005886">
    <property type="term" value="C:plasma membrane"/>
    <property type="evidence" value="ECO:0007669"/>
    <property type="project" value="UniProtKB-SubCell"/>
</dbReference>
<evidence type="ECO:0000256" key="2">
    <source>
        <dbReference type="ARBA" id="ARBA00022448"/>
    </source>
</evidence>
<reference evidence="9 10" key="1">
    <citation type="journal article" date="2012" name="J. Bacteriol.">
        <title>Genome Sequence of Nitratireductor indicus Type Strain C115.</title>
        <authorList>
            <person name="Lai Q."/>
            <person name="Li G."/>
            <person name="Yu Z."/>
            <person name="Shao Z."/>
        </authorList>
    </citation>
    <scope>NUCLEOTIDE SEQUENCE [LARGE SCALE GENOMIC DNA]</scope>
    <source>
        <strain evidence="9 10">C115</strain>
    </source>
</reference>
<evidence type="ECO:0000259" key="8">
    <source>
        <dbReference type="PROSITE" id="PS50928"/>
    </source>
</evidence>
<feature type="domain" description="ABC transmembrane type-1" evidence="8">
    <location>
        <begin position="74"/>
        <end position="288"/>
    </location>
</feature>
<comment type="similarity">
    <text evidence="7">Belongs to the binding-protein-dependent transport system permease family.</text>
</comment>
<dbReference type="CDD" id="cd06261">
    <property type="entry name" value="TM_PBP2"/>
    <property type="match status" value="1"/>
</dbReference>
<keyword evidence="3" id="KW-1003">Cell membrane</keyword>
<feature type="transmembrane region" description="Helical" evidence="7">
    <location>
        <begin position="12"/>
        <end position="36"/>
    </location>
</feature>
<organism evidence="9 10">
    <name type="scientific">Nitratireductor indicus C115</name>
    <dbReference type="NCBI Taxonomy" id="1231190"/>
    <lineage>
        <taxon>Bacteria</taxon>
        <taxon>Pseudomonadati</taxon>
        <taxon>Pseudomonadota</taxon>
        <taxon>Alphaproteobacteria</taxon>
        <taxon>Hyphomicrobiales</taxon>
        <taxon>Phyllobacteriaceae</taxon>
        <taxon>Nitratireductor</taxon>
    </lineage>
</organism>
<feature type="transmembrane region" description="Helical" evidence="7">
    <location>
        <begin position="222"/>
        <end position="241"/>
    </location>
</feature>
<dbReference type="RefSeq" id="WP_009449243.1">
    <property type="nucleotide sequence ID" value="NZ_AMSI01000001.1"/>
</dbReference>
<evidence type="ECO:0000256" key="4">
    <source>
        <dbReference type="ARBA" id="ARBA00022692"/>
    </source>
</evidence>
<dbReference type="PANTHER" id="PTHR43005:SF1">
    <property type="entry name" value="SPERMIDINE_PUTRESCINE TRANSPORT SYSTEM PERMEASE PROTEIN"/>
    <property type="match status" value="1"/>
</dbReference>
<accession>K2NY75</accession>
<dbReference type="InterPro" id="IPR035906">
    <property type="entry name" value="MetI-like_sf"/>
</dbReference>
<sequence length="300" mass="33009">MSNAANAAARGRAFTGLAFATPAILFMAVFVAYPVWEAIRLSFVAVDAFTGAEKFVGFRNYQELANAPKLWPVLINTGIWTFWSLIGQFGLGLVAALAINRDIPGMGAIRSILLLPYVVPVIALALFWRWMLDGSFGIVAVSFQDMGLLAPDQSPLALPSGAMWSVILANIWRGFPFVMISYWAALQAIPPEQYEAAQVDGATTMQQFRFVTLPNLWNVTKVLLVLRFIWTVTFFDIIWLITKGGPAGSTEHWPIWIYQETMGFFRFGYGSALAVSLGVMILVVIAIYGLVIRATSGARP</sequence>
<dbReference type="GO" id="GO:0055085">
    <property type="term" value="P:transmembrane transport"/>
    <property type="evidence" value="ECO:0007669"/>
    <property type="project" value="InterPro"/>
</dbReference>